<dbReference type="Pfam" id="PF17921">
    <property type="entry name" value="Integrase_H2C2"/>
    <property type="match status" value="1"/>
</dbReference>
<dbReference type="GO" id="GO:0003968">
    <property type="term" value="F:RNA-directed RNA polymerase activity"/>
    <property type="evidence" value="ECO:0007669"/>
    <property type="project" value="InterPro"/>
</dbReference>
<keyword evidence="4" id="KW-0694">RNA-binding</keyword>
<evidence type="ECO:0000256" key="3">
    <source>
        <dbReference type="ARBA" id="ARBA00022664"/>
    </source>
</evidence>
<dbReference type="Gene3D" id="3.30.420.10">
    <property type="entry name" value="Ribonuclease H-like superfamily/Ribonuclease H"/>
    <property type="match status" value="1"/>
</dbReference>
<reference evidence="10" key="2">
    <citation type="submission" date="2019-09" db="UniProtKB">
        <authorList>
            <consortium name="WormBaseParasite"/>
        </authorList>
    </citation>
    <scope>IDENTIFICATION</scope>
</reference>
<dbReference type="InterPro" id="IPR041588">
    <property type="entry name" value="Integrase_H2C2"/>
</dbReference>
<dbReference type="GO" id="GO:0003723">
    <property type="term" value="F:RNA binding"/>
    <property type="evidence" value="ECO:0007669"/>
    <property type="project" value="UniProtKB-KW"/>
</dbReference>
<feature type="domain" description="RdRp catalytic" evidence="6">
    <location>
        <begin position="1"/>
        <end position="115"/>
    </location>
</feature>
<dbReference type="WBParaSite" id="HPBE_0001287401-mRNA-1">
    <property type="protein sequence ID" value="HPBE_0001287401-mRNA-1"/>
    <property type="gene ID" value="HPBE_0001287401"/>
</dbReference>
<evidence type="ECO:0000259" key="7">
    <source>
        <dbReference type="PROSITE" id="PS50994"/>
    </source>
</evidence>
<dbReference type="GO" id="GO:0039694">
    <property type="term" value="P:viral RNA genome replication"/>
    <property type="evidence" value="ECO:0007669"/>
    <property type="project" value="InterPro"/>
</dbReference>
<dbReference type="SUPFAM" id="SSF56672">
    <property type="entry name" value="DNA/RNA polymerases"/>
    <property type="match status" value="1"/>
</dbReference>
<dbReference type="InterPro" id="IPR012337">
    <property type="entry name" value="RNaseH-like_sf"/>
</dbReference>
<keyword evidence="3" id="KW-0507">mRNA processing</keyword>
<dbReference type="GO" id="GO:0015074">
    <property type="term" value="P:DNA integration"/>
    <property type="evidence" value="ECO:0007669"/>
    <property type="project" value="InterPro"/>
</dbReference>
<dbReference type="GO" id="GO:0042025">
    <property type="term" value="C:host cell nucleus"/>
    <property type="evidence" value="ECO:0007669"/>
    <property type="project" value="UniProtKB-SubCell"/>
</dbReference>
<protein>
    <submittedName>
        <fullName evidence="10">Integrase catalytic domain-containing protein</fullName>
    </submittedName>
</protein>
<dbReference type="InterPro" id="IPR043502">
    <property type="entry name" value="DNA/RNA_pol_sf"/>
</dbReference>
<evidence type="ECO:0000313" key="10">
    <source>
        <dbReference type="WBParaSite" id="HPBE_0001287401-mRNA-1"/>
    </source>
</evidence>
<organism evidence="8">
    <name type="scientific">Heligmosomoides polygyrus</name>
    <name type="common">Parasitic roundworm</name>
    <dbReference type="NCBI Taxonomy" id="6339"/>
    <lineage>
        <taxon>Eukaryota</taxon>
        <taxon>Metazoa</taxon>
        <taxon>Ecdysozoa</taxon>
        <taxon>Nematoda</taxon>
        <taxon>Chromadorea</taxon>
        <taxon>Rhabditida</taxon>
        <taxon>Rhabditina</taxon>
        <taxon>Rhabditomorpha</taxon>
        <taxon>Strongyloidea</taxon>
        <taxon>Heligmosomidae</taxon>
        <taxon>Heligmosomoides</taxon>
    </lineage>
</organism>
<dbReference type="EMBL" id="UZAH01027670">
    <property type="protein sequence ID" value="VDO93941.1"/>
    <property type="molecule type" value="Genomic_DNA"/>
</dbReference>
<feature type="region of interest" description="Disordered" evidence="5">
    <location>
        <begin position="1152"/>
        <end position="1175"/>
    </location>
</feature>
<reference evidence="8 9" key="1">
    <citation type="submission" date="2018-11" db="EMBL/GenBank/DDBJ databases">
        <authorList>
            <consortium name="Pathogen Informatics"/>
        </authorList>
    </citation>
    <scope>NUCLEOTIDE SEQUENCE [LARGE SCALE GENOMIC DNA]</scope>
</reference>
<evidence type="ECO:0000256" key="1">
    <source>
        <dbReference type="ARBA" id="ARBA00004147"/>
    </source>
</evidence>
<evidence type="ECO:0000256" key="5">
    <source>
        <dbReference type="SAM" id="MobiDB-lite"/>
    </source>
</evidence>
<dbReference type="GO" id="GO:0006397">
    <property type="term" value="P:mRNA processing"/>
    <property type="evidence" value="ECO:0007669"/>
    <property type="project" value="UniProtKB-KW"/>
</dbReference>
<evidence type="ECO:0000256" key="4">
    <source>
        <dbReference type="ARBA" id="ARBA00022884"/>
    </source>
</evidence>
<feature type="domain" description="Integrase catalytic" evidence="7">
    <location>
        <begin position="621"/>
        <end position="799"/>
    </location>
</feature>
<dbReference type="InterPro" id="IPR007094">
    <property type="entry name" value="RNA-dir_pol_PSvirus"/>
</dbReference>
<dbReference type="PROSITE" id="PS50994">
    <property type="entry name" value="INTEGRASE"/>
    <property type="match status" value="1"/>
</dbReference>
<dbReference type="SUPFAM" id="SSF53098">
    <property type="entry name" value="Ribonuclease H-like"/>
    <property type="match status" value="1"/>
</dbReference>
<dbReference type="Pfam" id="PF01728">
    <property type="entry name" value="FtsJ"/>
    <property type="match status" value="1"/>
</dbReference>
<dbReference type="SUPFAM" id="SSF53335">
    <property type="entry name" value="S-adenosyl-L-methionine-dependent methyltransferases"/>
    <property type="match status" value="1"/>
</dbReference>
<dbReference type="InterPro" id="IPR002877">
    <property type="entry name" value="RNA_MeTrfase_FtsJ_dom"/>
</dbReference>
<dbReference type="GO" id="GO:0008168">
    <property type="term" value="F:methyltransferase activity"/>
    <property type="evidence" value="ECO:0007669"/>
    <property type="project" value="InterPro"/>
</dbReference>
<evidence type="ECO:0000313" key="8">
    <source>
        <dbReference type="EMBL" id="VDO93941.1"/>
    </source>
</evidence>
<dbReference type="GO" id="GO:0032259">
    <property type="term" value="P:methylation"/>
    <property type="evidence" value="ECO:0007669"/>
    <property type="project" value="InterPro"/>
</dbReference>
<dbReference type="InterPro" id="IPR040676">
    <property type="entry name" value="DUF5641"/>
</dbReference>
<accession>A0A3P7Z1H2</accession>
<dbReference type="Pfam" id="PF18701">
    <property type="entry name" value="DUF5641"/>
    <property type="match status" value="1"/>
</dbReference>
<dbReference type="PROSITE" id="PS50507">
    <property type="entry name" value="RDRP_SSRNA_POS"/>
    <property type="match status" value="1"/>
</dbReference>
<dbReference type="GO" id="GO:0042575">
    <property type="term" value="C:DNA polymerase complex"/>
    <property type="evidence" value="ECO:0007669"/>
    <property type="project" value="UniProtKB-ARBA"/>
</dbReference>
<dbReference type="Proteomes" id="UP000050761">
    <property type="component" value="Unassembled WGS sequence"/>
</dbReference>
<evidence type="ECO:0000313" key="9">
    <source>
        <dbReference type="Proteomes" id="UP000050761"/>
    </source>
</evidence>
<dbReference type="InterPro" id="IPR029063">
    <property type="entry name" value="SAM-dependent_MTases_sf"/>
</dbReference>
<dbReference type="PANTHER" id="PTHR47331">
    <property type="entry name" value="PHD-TYPE DOMAIN-CONTAINING PROTEIN"/>
    <property type="match status" value="1"/>
</dbReference>
<sequence>MADEEQKTDFLNVFSLSAYPSVLMARREADGDDVETVLVQARGQVASGKVDTYASNTIINICKIHAHVTWAEGRPVDEVYDTVRRRLRERNADVAMLVSGDDSVLFGREDIMRQVAQKPEFTNVIGMWRAFKVYDETGVSKYKRNVARDVNVPSKGYHKMEELLSHTGATEGLVKELGVGRGGWSLCVVEKCPKAHVEGVTLESRGERVEVDERVLEHPRIHVKYGNIFDEEVTAFNWVLMDASEGKETAGYLHKNRRLVKRALEWAALARKGFVVKIQHPWDNATMEEFKKENSAGRLIRLDSSWNSNCEHYFVSGYPNDYREAVREAIRNNSCRLTRFLERPLLHVLRRQAEVVEHEEWSALEHAGLEGCPELRSVNLESSIRRVNEVLDEVEERVALSNPAAAMGIQEQRFMYRGVEYASANIGEYVKLRGPNGERICEEHKEKLASDGKVFLLTGVAKIFCAADEEWKSVEILMDTEVLNGQELRAARFAIVRNHQLVYLSKEYRKSMDNTLRLYMDADNIWRSKGRIGNADVNDDSKSPIFVTPKTALAQHIIQEAHCDYHRGIEHTIATVRENYWIPKLRQQVRSFVTRCVKCRRFNALPYHYPDTTDLPSQRVLRCRPFQHIGLDFFDLPPCVEDGDSTKLYGCIFTCTVTRLIHLELLRSMAAEEFINALRRFAARRGLPESITCDNAPTFLLAANILGPKQQELSTETLHAISNREIKWDHITPYAPWQGDFYERLIKSIKHAIDKALRGGKQHSFDDFHTIITEVEACLNSRPLTYQGSMPEEMSSVRPIDFLQKDITLLLPNITVEEDDNDPSYRPPKELRQIKYRQQVIDALTSSWQKTERFWKIWQEQYLTPLREVHKKFTTNRRLGHNIPTVGDVVLVSDPVLPRNEWKLARITNTKQGADGGIREAELITVNRRKIRRPVNLLVPLEIREADKITYSSDNIINDLRRRLRDAQRDLERLQDAIPPLPKAQQLYDRIVAQCLDNYQCTFATSSLENRVRALRISRKPPTDRLHQLELLDLECDHLRLQFLYSRSQLRTLFSLPAILIATNQMSQEFWNTLMRQPQEAERDQPLLMSLRDLEVVIADHIQTLGDLRASLSDLRIKLHHQEEQNVLSFEDDVIKKLANLAILVSESNDIPKNLRHIPDTNGSAEAEDDQVEDRAENELIEQNAAFMEAEACIPQRRRRRRSPYKRGSDARGGDSRLTSHSRLNTLGSLDSRSQFSQNRTHVFRLTLSERKDFVAPCPIPTLNIASDLPLNTGRRRLFGC</sequence>
<dbReference type="Gene3D" id="1.10.340.70">
    <property type="match status" value="1"/>
</dbReference>
<comment type="subcellular location">
    <subcellularLocation>
        <location evidence="1">Host nucleus</location>
    </subcellularLocation>
</comment>
<dbReference type="OrthoDB" id="5866088at2759"/>
<dbReference type="InterPro" id="IPR036397">
    <property type="entry name" value="RNaseH_sf"/>
</dbReference>
<evidence type="ECO:0000259" key="6">
    <source>
        <dbReference type="PROSITE" id="PS50507"/>
    </source>
</evidence>
<gene>
    <name evidence="8" type="ORF">HPBE_LOCUS12874</name>
</gene>
<evidence type="ECO:0000256" key="2">
    <source>
        <dbReference type="ARBA" id="ARBA00022562"/>
    </source>
</evidence>
<name>A0A3P7Z1H2_HELPZ</name>
<proteinExistence type="predicted"/>
<dbReference type="InterPro" id="IPR001584">
    <property type="entry name" value="Integrase_cat-core"/>
</dbReference>
<feature type="region of interest" description="Disordered" evidence="5">
    <location>
        <begin position="1197"/>
        <end position="1222"/>
    </location>
</feature>
<keyword evidence="2" id="KW-1048">Host nucleus</keyword>
<dbReference type="Gene3D" id="3.40.50.150">
    <property type="entry name" value="Vaccinia Virus protein VP39"/>
    <property type="match status" value="1"/>
</dbReference>
<keyword evidence="9" id="KW-1185">Reference proteome</keyword>